<dbReference type="OrthoDB" id="10251727at2759"/>
<keyword evidence="2" id="KW-0689">Ribosomal protein</keyword>
<dbReference type="InterPro" id="IPR028364">
    <property type="entry name" value="Ribosomal_uL1/biogenesis"/>
</dbReference>
<dbReference type="Pfam" id="PF00687">
    <property type="entry name" value="Ribosomal_L1"/>
    <property type="match status" value="1"/>
</dbReference>
<dbReference type="AlphaFoldDB" id="A0A6A6U2U5"/>
<reference evidence="2" key="1">
    <citation type="journal article" date="2020" name="Stud. Mycol.">
        <title>101 Dothideomycetes genomes: a test case for predicting lifestyles and emergence of pathogens.</title>
        <authorList>
            <person name="Haridas S."/>
            <person name="Albert R."/>
            <person name="Binder M."/>
            <person name="Bloem J."/>
            <person name="Labutti K."/>
            <person name="Salamov A."/>
            <person name="Andreopoulos B."/>
            <person name="Baker S."/>
            <person name="Barry K."/>
            <person name="Bills G."/>
            <person name="Bluhm B."/>
            <person name="Cannon C."/>
            <person name="Castanera R."/>
            <person name="Culley D."/>
            <person name="Daum C."/>
            <person name="Ezra D."/>
            <person name="Gonzalez J."/>
            <person name="Henrissat B."/>
            <person name="Kuo A."/>
            <person name="Liang C."/>
            <person name="Lipzen A."/>
            <person name="Lutzoni F."/>
            <person name="Magnuson J."/>
            <person name="Mondo S."/>
            <person name="Nolan M."/>
            <person name="Ohm R."/>
            <person name="Pangilinan J."/>
            <person name="Park H.-J."/>
            <person name="Ramirez L."/>
            <person name="Alfaro M."/>
            <person name="Sun H."/>
            <person name="Tritt A."/>
            <person name="Yoshinaga Y."/>
            <person name="Zwiers L.-H."/>
            <person name="Turgeon B."/>
            <person name="Goodwin S."/>
            <person name="Spatafora J."/>
            <person name="Crous P."/>
            <person name="Grigoriev I."/>
        </authorList>
    </citation>
    <scope>NUCLEOTIDE SEQUENCE</scope>
    <source>
        <strain evidence="2">CBS 115976</strain>
    </source>
</reference>
<evidence type="ECO:0000313" key="3">
    <source>
        <dbReference type="Proteomes" id="UP000799302"/>
    </source>
</evidence>
<gene>
    <name evidence="2" type="ORF">BT63DRAFT_44439</name>
</gene>
<dbReference type="EMBL" id="MU004239">
    <property type="protein sequence ID" value="KAF2665931.1"/>
    <property type="molecule type" value="Genomic_DNA"/>
</dbReference>
<sequence>MSSQIQPLESKQTLKAALALVRHLEKQQNEENIHRPSLLADTDDESPKSSLDVPLWLLVTAKKHLATSHSLNPAKVLVPHPLYTSPSTRVCLITADPHSSQPKVYKKLIKDAAFPNDLQEKIVKVIAYSRLAKKFKQFEARRQLMADYDVFLVDERVAHLLPVALGKTFYKSTTKRPMPVSLTGKELWGKKVKKAPLDRLKKKDKDTPKVIGKPEDVALDIEKVLSSLAMNLSPSPTLSIKVAYAGWPAEWIAENVDVAVQRVVSKYVPEQWNGLKALHLKGPDTAALPIWMADQLWQTEDDVLDDAEEATGLTVAKQTKDEKKQRKELAKAKYAELTQSTQEEPKPEKKRKRVSGKDEEEVKVKKTKKKVKIATAAEIEVTGTTGKPRKTADAGYDTEKTEEIIVVKRKQKIRAAEKQDKLEKPKAKEVPEPENVDRPAKSSKKEKRSKPAKEAKKSEQVAPEETKARM</sequence>
<protein>
    <submittedName>
        <fullName evidence="2">Ribosomal protein L1</fullName>
    </submittedName>
</protein>
<name>A0A6A6U2U5_9PEZI</name>
<feature type="region of interest" description="Disordered" evidence="1">
    <location>
        <begin position="334"/>
        <end position="369"/>
    </location>
</feature>
<proteinExistence type="predicted"/>
<dbReference type="CDD" id="cd00403">
    <property type="entry name" value="Ribosomal_L1"/>
    <property type="match status" value="1"/>
</dbReference>
<feature type="compositionally biased region" description="Basic and acidic residues" evidence="1">
    <location>
        <begin position="414"/>
        <end position="440"/>
    </location>
</feature>
<feature type="compositionally biased region" description="Basic and acidic residues" evidence="1">
    <location>
        <begin position="355"/>
        <end position="364"/>
    </location>
</feature>
<keyword evidence="2" id="KW-0687">Ribonucleoprotein</keyword>
<evidence type="ECO:0000313" key="2">
    <source>
        <dbReference type="EMBL" id="KAF2665931.1"/>
    </source>
</evidence>
<dbReference type="InterPro" id="IPR023674">
    <property type="entry name" value="Ribosomal_uL1-like"/>
</dbReference>
<dbReference type="GO" id="GO:0005840">
    <property type="term" value="C:ribosome"/>
    <property type="evidence" value="ECO:0007669"/>
    <property type="project" value="UniProtKB-KW"/>
</dbReference>
<organism evidence="2 3">
    <name type="scientific">Microthyrium microscopicum</name>
    <dbReference type="NCBI Taxonomy" id="703497"/>
    <lineage>
        <taxon>Eukaryota</taxon>
        <taxon>Fungi</taxon>
        <taxon>Dikarya</taxon>
        <taxon>Ascomycota</taxon>
        <taxon>Pezizomycotina</taxon>
        <taxon>Dothideomycetes</taxon>
        <taxon>Dothideomycetes incertae sedis</taxon>
        <taxon>Microthyriales</taxon>
        <taxon>Microthyriaceae</taxon>
        <taxon>Microthyrium</taxon>
    </lineage>
</organism>
<dbReference type="Proteomes" id="UP000799302">
    <property type="component" value="Unassembled WGS sequence"/>
</dbReference>
<dbReference type="SUPFAM" id="SSF56808">
    <property type="entry name" value="Ribosomal protein L1"/>
    <property type="match status" value="1"/>
</dbReference>
<keyword evidence="3" id="KW-1185">Reference proteome</keyword>
<evidence type="ECO:0000256" key="1">
    <source>
        <dbReference type="SAM" id="MobiDB-lite"/>
    </source>
</evidence>
<feature type="compositionally biased region" description="Basic and acidic residues" evidence="1">
    <location>
        <begin position="397"/>
        <end position="406"/>
    </location>
</feature>
<accession>A0A6A6U2U5</accession>
<feature type="region of interest" description="Disordered" evidence="1">
    <location>
        <begin position="382"/>
        <end position="470"/>
    </location>
</feature>
<dbReference type="Gene3D" id="3.40.50.790">
    <property type="match status" value="1"/>
</dbReference>
<dbReference type="InterPro" id="IPR016095">
    <property type="entry name" value="Ribosomal_uL1_3-a/b-sand"/>
</dbReference>
<feature type="compositionally biased region" description="Basic and acidic residues" evidence="1">
    <location>
        <begin position="449"/>
        <end position="470"/>
    </location>
</feature>